<accession>A0A1Y3LEC1</accession>
<dbReference type="Proteomes" id="UP000196082">
    <property type="component" value="Unassembled WGS sequence"/>
</dbReference>
<sequence>MVTEDNTTWLRRNEWEWAEAYLRKRAPRDIFLGRFDNPGYARTTQIIKDIEQTTEGIKLIERLKNALRQRRYRSPSNGRKACTFSLPTKTVTRLRHLANKHDQPETSIVAALIDGLYDMTKTQQAREEQLKKTAQIERQIANQAKSLLKAQLEEAMKHLERQVELVVMWELSLEAAQPPFEGDETQARLEVEKRMKGVQRELRIIATKHALTSERLI</sequence>
<dbReference type="RefSeq" id="WP_086976077.1">
    <property type="nucleotide sequence ID" value="NZ_JADLJU010000029.1"/>
</dbReference>
<dbReference type="EMBL" id="NFSB01000072">
    <property type="protein sequence ID" value="OUM33722.1"/>
    <property type="molecule type" value="Genomic_DNA"/>
</dbReference>
<gene>
    <name evidence="1" type="ORF">B8W72_11680</name>
</gene>
<proteinExistence type="predicted"/>
<dbReference type="AlphaFoldDB" id="A0A1Y3LEC1"/>
<reference evidence="1 2" key="1">
    <citation type="submission" date="2017-05" db="EMBL/GenBank/DDBJ databases">
        <title>Whole genome sequence of Pseudomonas putida isolate 1312 commercialized as a biostimulant.</title>
        <authorList>
            <person name="Crovadore J."/>
            <person name="Blanc P."/>
            <person name="Chablais R."/>
            <person name="Cochard B."/>
            <person name="Grizard D."/>
            <person name="Lefort F."/>
        </authorList>
    </citation>
    <scope>NUCLEOTIDE SEQUENCE [LARGE SCALE GENOMIC DNA]</scope>
    <source>
        <strain evidence="1 2">1312</strain>
    </source>
</reference>
<organism evidence="1 2">
    <name type="scientific">Pseudomonas putida</name>
    <name type="common">Arthrobacter siderocapsulatus</name>
    <dbReference type="NCBI Taxonomy" id="303"/>
    <lineage>
        <taxon>Bacteria</taxon>
        <taxon>Pseudomonadati</taxon>
        <taxon>Pseudomonadota</taxon>
        <taxon>Gammaproteobacteria</taxon>
        <taxon>Pseudomonadales</taxon>
        <taxon>Pseudomonadaceae</taxon>
        <taxon>Pseudomonas</taxon>
    </lineage>
</organism>
<comment type="caution">
    <text evidence="1">The sequence shown here is derived from an EMBL/GenBank/DDBJ whole genome shotgun (WGS) entry which is preliminary data.</text>
</comment>
<name>A0A1Y3LEC1_PSEPU</name>
<evidence type="ECO:0000313" key="1">
    <source>
        <dbReference type="EMBL" id="OUM33722.1"/>
    </source>
</evidence>
<protein>
    <submittedName>
        <fullName evidence="1">Uncharacterized protein</fullName>
    </submittedName>
</protein>
<evidence type="ECO:0000313" key="2">
    <source>
        <dbReference type="Proteomes" id="UP000196082"/>
    </source>
</evidence>